<name>A0AA43U0W0_9LECA</name>
<gene>
    <name evidence="2" type="ORF">OHK93_005018</name>
</gene>
<dbReference type="AlphaFoldDB" id="A0AA43U0W0"/>
<dbReference type="EMBL" id="JAPUFD010000024">
    <property type="protein sequence ID" value="MDI1493230.1"/>
    <property type="molecule type" value="Genomic_DNA"/>
</dbReference>
<evidence type="ECO:0000256" key="1">
    <source>
        <dbReference type="SAM" id="MobiDB-lite"/>
    </source>
</evidence>
<accession>A0AA43U0W0</accession>
<feature type="compositionally biased region" description="Polar residues" evidence="1">
    <location>
        <begin position="257"/>
        <end position="279"/>
    </location>
</feature>
<feature type="compositionally biased region" description="Basic residues" evidence="1">
    <location>
        <begin position="305"/>
        <end position="316"/>
    </location>
</feature>
<feature type="region of interest" description="Disordered" evidence="1">
    <location>
        <begin position="210"/>
        <end position="316"/>
    </location>
</feature>
<comment type="caution">
    <text evidence="2">The sequence shown here is derived from an EMBL/GenBank/DDBJ whole genome shotgun (WGS) entry which is preliminary data.</text>
</comment>
<evidence type="ECO:0000313" key="3">
    <source>
        <dbReference type="Proteomes" id="UP001161017"/>
    </source>
</evidence>
<sequence>MYLDGSMGLLFAGSGIPEAAAAAESVNLHLDQSALGALVPSLSVADFQMLAESVLALGVGYTNNLEGLGAETMRYFHVYFLKHNESFHQSLATASAQGQDLRPAIVQGGLFKDWLVHDPQLDRARALARMSYLHQAREVLAQWFNDRSRTLLTSQTWLTSWALDNRVAAWADEHRETALLIGGTLVVTVMALYHLQPRFQKSRLQRQAALAQPAVAAEQTGSDPDHSTTPPPPPPPPPPPGSSEEVGRDPGAGDGQPSDSSPAPARSLSNSTPKRSCSWTDRLRPITQKKRKAEHNDGPSDAHVCRKRAKRPVRRK</sequence>
<protein>
    <submittedName>
        <fullName evidence="2">Uncharacterized protein</fullName>
    </submittedName>
</protein>
<evidence type="ECO:0000313" key="2">
    <source>
        <dbReference type="EMBL" id="MDI1493230.1"/>
    </source>
</evidence>
<feature type="compositionally biased region" description="Pro residues" evidence="1">
    <location>
        <begin position="229"/>
        <end position="241"/>
    </location>
</feature>
<dbReference type="Proteomes" id="UP001161017">
    <property type="component" value="Unassembled WGS sequence"/>
</dbReference>
<proteinExistence type="predicted"/>
<reference evidence="2" key="1">
    <citation type="journal article" date="2023" name="Genome Biol. Evol.">
        <title>First Whole Genome Sequence and Flow Cytometry Genome Size Data for the Lichen-Forming Fungus Ramalina farinacea (Ascomycota).</title>
        <authorList>
            <person name="Llewellyn T."/>
            <person name="Mian S."/>
            <person name="Hill R."/>
            <person name="Leitch I.J."/>
            <person name="Gaya E."/>
        </authorList>
    </citation>
    <scope>NUCLEOTIDE SEQUENCE</scope>
    <source>
        <strain evidence="2">LIQ254RAFAR</strain>
    </source>
</reference>
<feature type="compositionally biased region" description="Basic and acidic residues" evidence="1">
    <location>
        <begin position="294"/>
        <end position="304"/>
    </location>
</feature>
<feature type="compositionally biased region" description="Low complexity" evidence="1">
    <location>
        <begin position="210"/>
        <end position="219"/>
    </location>
</feature>
<keyword evidence="3" id="KW-1185">Reference proteome</keyword>
<organism evidence="2 3">
    <name type="scientific">Ramalina farinacea</name>
    <dbReference type="NCBI Taxonomy" id="258253"/>
    <lineage>
        <taxon>Eukaryota</taxon>
        <taxon>Fungi</taxon>
        <taxon>Dikarya</taxon>
        <taxon>Ascomycota</taxon>
        <taxon>Pezizomycotina</taxon>
        <taxon>Lecanoromycetes</taxon>
        <taxon>OSLEUM clade</taxon>
        <taxon>Lecanoromycetidae</taxon>
        <taxon>Lecanorales</taxon>
        <taxon>Lecanorineae</taxon>
        <taxon>Ramalinaceae</taxon>
        <taxon>Ramalina</taxon>
    </lineage>
</organism>